<protein>
    <recommendedName>
        <fullName evidence="2">non-specific serine/threonine protein kinase</fullName>
        <ecNumber evidence="2">2.7.11.1</ecNumber>
    </recommendedName>
</protein>
<dbReference type="PANTHER" id="PTHR45832:SF22">
    <property type="entry name" value="SERINE_THREONINE-PROTEIN KINASE SAMKA-RELATED"/>
    <property type="match status" value="1"/>
</dbReference>
<dbReference type="GO" id="GO:0005524">
    <property type="term" value="F:ATP binding"/>
    <property type="evidence" value="ECO:0007669"/>
    <property type="project" value="UniProtKB-KW"/>
</dbReference>
<proteinExistence type="inferred from homology"/>
<dbReference type="Gene3D" id="3.30.200.20">
    <property type="entry name" value="Phosphorylase Kinase, domain 1"/>
    <property type="match status" value="1"/>
</dbReference>
<organism evidence="12">
    <name type="scientific">Caenorhabditis brenneri</name>
    <name type="common">Nematode worm</name>
    <dbReference type="NCBI Taxonomy" id="135651"/>
    <lineage>
        <taxon>Eukaryota</taxon>
        <taxon>Metazoa</taxon>
        <taxon>Ecdysozoa</taxon>
        <taxon>Nematoda</taxon>
        <taxon>Chromadorea</taxon>
        <taxon>Rhabditida</taxon>
        <taxon>Rhabditina</taxon>
        <taxon>Rhabditomorpha</taxon>
        <taxon>Rhabditoidea</taxon>
        <taxon>Rhabditidae</taxon>
        <taxon>Peloderinae</taxon>
        <taxon>Caenorhabditis</taxon>
    </lineage>
</organism>
<dbReference type="HOGENOM" id="CLU_461695_0_0_1"/>
<dbReference type="Proteomes" id="UP000008068">
    <property type="component" value="Unassembled WGS sequence"/>
</dbReference>
<dbReference type="PROSITE" id="PS51843">
    <property type="entry name" value="NR_LBD"/>
    <property type="match status" value="1"/>
</dbReference>
<gene>
    <name evidence="11" type="ORF">CAEBREN_19590</name>
</gene>
<dbReference type="SUPFAM" id="SSF48508">
    <property type="entry name" value="Nuclear receptor ligand-binding domain"/>
    <property type="match status" value="1"/>
</dbReference>
<dbReference type="GO" id="GO:0004674">
    <property type="term" value="F:protein serine/threonine kinase activity"/>
    <property type="evidence" value="ECO:0007669"/>
    <property type="project" value="UniProtKB-EC"/>
</dbReference>
<comment type="similarity">
    <text evidence="1">Belongs to the protein kinase superfamily. STE Ser/Thr protein kinase family. STE20 subfamily.</text>
</comment>
<evidence type="ECO:0000256" key="5">
    <source>
        <dbReference type="ARBA" id="ARBA00023015"/>
    </source>
</evidence>
<dbReference type="InterPro" id="IPR035500">
    <property type="entry name" value="NHR-like_dom_sf"/>
</dbReference>
<evidence type="ECO:0000256" key="4">
    <source>
        <dbReference type="ARBA" id="ARBA00022840"/>
    </source>
</evidence>
<dbReference type="EMBL" id="GL380330">
    <property type="protein sequence ID" value="EGT53357.1"/>
    <property type="molecule type" value="Genomic_DNA"/>
</dbReference>
<sequence length="591" mass="66846">MPRRNPLWLRLPGSSSPTSSSTTEELRLAALSPFNNPNDETSSIPDSLEHSPAKTSDDGSEISRANSPTSSPSRSPNKKVSWSLFDQVSLSGEEFLLPRRFEAIELIPGTSTRSTYAACTATDLLESEHVTIRKISLQDPATARMEYRNIILCRLLPHPNILKISEAYEVDSTLYTVSEQMDGRLSDIVEERLTHFVVAKITHQVLAAVAMMHQNGIAHGDLTLNTIYVNTDAELRLSSYGKSDDSSEHLNERYRDDLLSIGAIVSRFLMNEEEMFKFSKSRNHKDIDWKVVLQGSSDSGLLDFNARSLLFQLLKGHQTACDLLRHPYFKSFRAPQHQTRFYFKGFNTSVPPQNLALLRYVAVGYETISREDILYLKQVSLNSRCPFCFSMYLETKIDANFLMDVLGPTSNPPHQTTWCYDMSESDNIYVITIIAPDGSYTDLSDHCAQFEAEFQTQSEPVMDKDTCLKLLYDPLKMCLNELGTALEHSKMTDTEFCALFAILLFNTAADNLSEASRNAVMMARNRVMKDWFEVYAKQGKDPEEAGLLVGNTLLLLTAVRNAMSVHRENFHVIRCFNVMEYDKLIDDLAFM</sequence>
<evidence type="ECO:0000313" key="11">
    <source>
        <dbReference type="EMBL" id="EGT53357.1"/>
    </source>
</evidence>
<keyword evidence="4" id="KW-0067">ATP-binding</keyword>
<feature type="compositionally biased region" description="Basic and acidic residues" evidence="8">
    <location>
        <begin position="47"/>
        <end position="57"/>
    </location>
</feature>
<dbReference type="SMART" id="SM00430">
    <property type="entry name" value="HOLI"/>
    <property type="match status" value="1"/>
</dbReference>
<evidence type="ECO:0000313" key="12">
    <source>
        <dbReference type="Proteomes" id="UP000008068"/>
    </source>
</evidence>
<evidence type="ECO:0000259" key="9">
    <source>
        <dbReference type="PROSITE" id="PS50011"/>
    </source>
</evidence>
<feature type="domain" description="Protein kinase" evidence="9">
    <location>
        <begin position="101"/>
        <end position="393"/>
    </location>
</feature>
<dbReference type="OrthoDB" id="3254104at2759"/>
<evidence type="ECO:0000256" key="8">
    <source>
        <dbReference type="SAM" id="MobiDB-lite"/>
    </source>
</evidence>
<evidence type="ECO:0000256" key="6">
    <source>
        <dbReference type="ARBA" id="ARBA00023163"/>
    </source>
</evidence>
<keyword evidence="6" id="KW-0804">Transcription</keyword>
<dbReference type="SMART" id="SM00220">
    <property type="entry name" value="S_TKc"/>
    <property type="match status" value="1"/>
</dbReference>
<dbReference type="InterPro" id="IPR000536">
    <property type="entry name" value="Nucl_hrmn_rcpt_lig-bd"/>
</dbReference>
<name>G0PEU9_CAEBE</name>
<evidence type="ECO:0000256" key="3">
    <source>
        <dbReference type="ARBA" id="ARBA00022741"/>
    </source>
</evidence>
<dbReference type="SUPFAM" id="SSF56112">
    <property type="entry name" value="Protein kinase-like (PK-like)"/>
    <property type="match status" value="1"/>
</dbReference>
<feature type="compositionally biased region" description="Polar residues" evidence="8">
    <location>
        <begin position="33"/>
        <end position="45"/>
    </location>
</feature>
<feature type="compositionally biased region" description="Low complexity" evidence="8">
    <location>
        <begin position="14"/>
        <end position="23"/>
    </location>
</feature>
<keyword evidence="3" id="KW-0547">Nucleotide-binding</keyword>
<dbReference type="eggNOG" id="KOG0665">
    <property type="taxonomic scope" value="Eukaryota"/>
</dbReference>
<keyword evidence="12" id="KW-1185">Reference proteome</keyword>
<keyword evidence="7" id="KW-0675">Receptor</keyword>
<dbReference type="InterPro" id="IPR051931">
    <property type="entry name" value="PAK3-like"/>
</dbReference>
<keyword evidence="5" id="KW-0805">Transcription regulation</keyword>
<evidence type="ECO:0000256" key="1">
    <source>
        <dbReference type="ARBA" id="ARBA00008874"/>
    </source>
</evidence>
<dbReference type="EC" id="2.7.11.1" evidence="2"/>
<dbReference type="Pfam" id="PF00104">
    <property type="entry name" value="Hormone_recep"/>
    <property type="match status" value="1"/>
</dbReference>
<evidence type="ECO:0000259" key="10">
    <source>
        <dbReference type="PROSITE" id="PS51843"/>
    </source>
</evidence>
<feature type="domain" description="NR LBD" evidence="10">
    <location>
        <begin position="242"/>
        <end position="591"/>
    </location>
</feature>
<accession>G0PEU9</accession>
<feature type="compositionally biased region" description="Low complexity" evidence="8">
    <location>
        <begin position="63"/>
        <end position="75"/>
    </location>
</feature>
<dbReference type="PANTHER" id="PTHR45832">
    <property type="entry name" value="SERINE/THREONINE-PROTEIN KINASE SAMKA-RELATED-RELATED"/>
    <property type="match status" value="1"/>
</dbReference>
<dbReference type="Gene3D" id="1.10.510.10">
    <property type="entry name" value="Transferase(Phosphotransferase) domain 1"/>
    <property type="match status" value="1"/>
</dbReference>
<dbReference type="Pfam" id="PF00069">
    <property type="entry name" value="Pkinase"/>
    <property type="match status" value="1"/>
</dbReference>
<dbReference type="InterPro" id="IPR000719">
    <property type="entry name" value="Prot_kinase_dom"/>
</dbReference>
<dbReference type="Gene3D" id="1.10.565.10">
    <property type="entry name" value="Retinoid X Receptor"/>
    <property type="match status" value="1"/>
</dbReference>
<feature type="region of interest" description="Disordered" evidence="8">
    <location>
        <begin position="1"/>
        <end position="79"/>
    </location>
</feature>
<evidence type="ECO:0000256" key="2">
    <source>
        <dbReference type="ARBA" id="ARBA00012513"/>
    </source>
</evidence>
<dbReference type="InParanoid" id="G0PEU9"/>
<dbReference type="PROSITE" id="PS50011">
    <property type="entry name" value="PROTEIN_KINASE_DOM"/>
    <property type="match status" value="1"/>
</dbReference>
<dbReference type="InterPro" id="IPR011009">
    <property type="entry name" value="Kinase-like_dom_sf"/>
</dbReference>
<reference evidence="12" key="1">
    <citation type="submission" date="2011-07" db="EMBL/GenBank/DDBJ databases">
        <authorList>
            <consortium name="Caenorhabditis brenneri Sequencing and Analysis Consortium"/>
            <person name="Wilson R.K."/>
        </authorList>
    </citation>
    <scope>NUCLEOTIDE SEQUENCE [LARGE SCALE GENOMIC DNA]</scope>
    <source>
        <strain evidence="12">PB2801</strain>
    </source>
</reference>
<evidence type="ECO:0000256" key="7">
    <source>
        <dbReference type="ARBA" id="ARBA00023170"/>
    </source>
</evidence>
<dbReference type="AlphaFoldDB" id="G0PEU9"/>
<dbReference type="STRING" id="135651.G0PEU9"/>